<feature type="region of interest" description="Disordered" evidence="5">
    <location>
        <begin position="1"/>
        <end position="36"/>
    </location>
</feature>
<keyword evidence="8" id="KW-1185">Reference proteome</keyword>
<proteinExistence type="inferred from homology"/>
<evidence type="ECO:0000256" key="4">
    <source>
        <dbReference type="ARBA" id="ARBA00023163"/>
    </source>
</evidence>
<dbReference type="SUPFAM" id="SSF46785">
    <property type="entry name" value="Winged helix' DNA-binding domain"/>
    <property type="match status" value="1"/>
</dbReference>
<dbReference type="Pfam" id="PF00126">
    <property type="entry name" value="HTH_1"/>
    <property type="match status" value="1"/>
</dbReference>
<dbReference type="InterPro" id="IPR050950">
    <property type="entry name" value="HTH-type_LysR_regulators"/>
</dbReference>
<dbReference type="InterPro" id="IPR000847">
    <property type="entry name" value="LysR_HTH_N"/>
</dbReference>
<dbReference type="PANTHER" id="PTHR30419">
    <property type="entry name" value="HTH-TYPE TRANSCRIPTIONAL REGULATOR YBHD"/>
    <property type="match status" value="1"/>
</dbReference>
<dbReference type="EMBL" id="BAABFO010000016">
    <property type="protein sequence ID" value="GAA4337123.1"/>
    <property type="molecule type" value="Genomic_DNA"/>
</dbReference>
<keyword evidence="3" id="KW-0238">DNA-binding</keyword>
<dbReference type="SUPFAM" id="SSF53850">
    <property type="entry name" value="Periplasmic binding protein-like II"/>
    <property type="match status" value="1"/>
</dbReference>
<evidence type="ECO:0000256" key="1">
    <source>
        <dbReference type="ARBA" id="ARBA00009437"/>
    </source>
</evidence>
<dbReference type="Gene3D" id="3.40.190.290">
    <property type="match status" value="1"/>
</dbReference>
<dbReference type="Gene3D" id="1.10.10.10">
    <property type="entry name" value="Winged helix-like DNA-binding domain superfamily/Winged helix DNA-binding domain"/>
    <property type="match status" value="1"/>
</dbReference>
<keyword evidence="2" id="KW-0805">Transcription regulation</keyword>
<dbReference type="InterPro" id="IPR005119">
    <property type="entry name" value="LysR_subst-bd"/>
</dbReference>
<name>A0ABP8HC91_9BURK</name>
<organism evidence="7 8">
    <name type="scientific">Pigmentiphaga soli</name>
    <dbReference type="NCBI Taxonomy" id="1007095"/>
    <lineage>
        <taxon>Bacteria</taxon>
        <taxon>Pseudomonadati</taxon>
        <taxon>Pseudomonadota</taxon>
        <taxon>Betaproteobacteria</taxon>
        <taxon>Burkholderiales</taxon>
        <taxon>Alcaligenaceae</taxon>
        <taxon>Pigmentiphaga</taxon>
    </lineage>
</organism>
<keyword evidence="4" id="KW-0804">Transcription</keyword>
<comment type="similarity">
    <text evidence="1">Belongs to the LysR transcriptional regulatory family.</text>
</comment>
<evidence type="ECO:0000256" key="3">
    <source>
        <dbReference type="ARBA" id="ARBA00023125"/>
    </source>
</evidence>
<protein>
    <submittedName>
        <fullName evidence="7">LysR family transcriptional regulator</fullName>
    </submittedName>
</protein>
<gene>
    <name evidence="7" type="ORF">GCM10023144_32320</name>
</gene>
<dbReference type="InterPro" id="IPR036390">
    <property type="entry name" value="WH_DNA-bd_sf"/>
</dbReference>
<evidence type="ECO:0000259" key="6">
    <source>
        <dbReference type="PROSITE" id="PS50931"/>
    </source>
</evidence>
<feature type="compositionally biased region" description="Polar residues" evidence="5">
    <location>
        <begin position="24"/>
        <end position="36"/>
    </location>
</feature>
<dbReference type="InterPro" id="IPR036388">
    <property type="entry name" value="WH-like_DNA-bd_sf"/>
</dbReference>
<dbReference type="Proteomes" id="UP001501671">
    <property type="component" value="Unassembled WGS sequence"/>
</dbReference>
<dbReference type="PRINTS" id="PR00039">
    <property type="entry name" value="HTHLYSR"/>
</dbReference>
<sequence>MPPSSVSRRAAREESGNRVDAATGTGTMAASPSRSSPMNHLRFLRYVDEVARAGSIRQAAERLHVAPSAVNRRIQDLEEELGTPIFERLPRGMRLTAAGELFVGYIRERNAELESIRSQIEELKGRRRGTVRIIASQALAPAWLPAAVTSFRETHPLVAFDVAIGDHVRALAALRSFDVDLALVFNLDAEPDIEAMAQFDQRLVVVMHRDHPLAARDRLRLRECADYPVVLANRDTGGRQLLERFLARSSVKLQPMIESNSFEFLRGCLYHGNALSFQIDIGAVSNGGELIARDIEDRNFPRGKLVLAGLRSRQLPVIAHAFAQHVRQRLETGG</sequence>
<feature type="domain" description="HTH lysR-type" evidence="6">
    <location>
        <begin position="44"/>
        <end position="96"/>
    </location>
</feature>
<accession>A0ABP8HC91</accession>
<comment type="caution">
    <text evidence="7">The sequence shown here is derived from an EMBL/GenBank/DDBJ whole genome shotgun (WGS) entry which is preliminary data.</text>
</comment>
<evidence type="ECO:0000256" key="5">
    <source>
        <dbReference type="SAM" id="MobiDB-lite"/>
    </source>
</evidence>
<evidence type="ECO:0000313" key="7">
    <source>
        <dbReference type="EMBL" id="GAA4337123.1"/>
    </source>
</evidence>
<evidence type="ECO:0000256" key="2">
    <source>
        <dbReference type="ARBA" id="ARBA00023015"/>
    </source>
</evidence>
<dbReference type="Pfam" id="PF03466">
    <property type="entry name" value="LysR_substrate"/>
    <property type="match status" value="1"/>
</dbReference>
<evidence type="ECO:0000313" key="8">
    <source>
        <dbReference type="Proteomes" id="UP001501671"/>
    </source>
</evidence>
<reference evidence="8" key="1">
    <citation type="journal article" date="2019" name="Int. J. Syst. Evol. Microbiol.">
        <title>The Global Catalogue of Microorganisms (GCM) 10K type strain sequencing project: providing services to taxonomists for standard genome sequencing and annotation.</title>
        <authorList>
            <consortium name="The Broad Institute Genomics Platform"/>
            <consortium name="The Broad Institute Genome Sequencing Center for Infectious Disease"/>
            <person name="Wu L."/>
            <person name="Ma J."/>
        </authorList>
    </citation>
    <scope>NUCLEOTIDE SEQUENCE [LARGE SCALE GENOMIC DNA]</scope>
    <source>
        <strain evidence="8">JCM 17666</strain>
    </source>
</reference>
<dbReference type="PROSITE" id="PS50931">
    <property type="entry name" value="HTH_LYSR"/>
    <property type="match status" value="1"/>
</dbReference>